<sequence>MTAGQVRYAVGLDVSTDLVRQRLLKAGFKNRSAAKKLLLSNEAIAKRLAFAQEHLYCTADYWRNIVLTDESTFFTQWSRKQEVYRPDLMRCYQ</sequence>
<dbReference type="Proteomes" id="UP000821865">
    <property type="component" value="Chromosome 2"/>
</dbReference>
<reference evidence="1" key="1">
    <citation type="submission" date="2020-05" db="EMBL/GenBank/DDBJ databases">
        <title>Large-scale comparative analyses of tick genomes elucidate their genetic diversity and vector capacities.</title>
        <authorList>
            <person name="Jia N."/>
            <person name="Wang J."/>
            <person name="Shi W."/>
            <person name="Du L."/>
            <person name="Sun Y."/>
            <person name="Zhan W."/>
            <person name="Jiang J."/>
            <person name="Wang Q."/>
            <person name="Zhang B."/>
            <person name="Ji P."/>
            <person name="Sakyi L.B."/>
            <person name="Cui X."/>
            <person name="Yuan T."/>
            <person name="Jiang B."/>
            <person name="Yang W."/>
            <person name="Lam T.T.-Y."/>
            <person name="Chang Q."/>
            <person name="Ding S."/>
            <person name="Wang X."/>
            <person name="Zhu J."/>
            <person name="Ruan X."/>
            <person name="Zhao L."/>
            <person name="Wei J."/>
            <person name="Que T."/>
            <person name="Du C."/>
            <person name="Cheng J."/>
            <person name="Dai P."/>
            <person name="Han X."/>
            <person name="Huang E."/>
            <person name="Gao Y."/>
            <person name="Liu J."/>
            <person name="Shao H."/>
            <person name="Ye R."/>
            <person name="Li L."/>
            <person name="Wei W."/>
            <person name="Wang X."/>
            <person name="Wang C."/>
            <person name="Yang T."/>
            <person name="Huo Q."/>
            <person name="Li W."/>
            <person name="Guo W."/>
            <person name="Chen H."/>
            <person name="Zhou L."/>
            <person name="Ni X."/>
            <person name="Tian J."/>
            <person name="Zhou Y."/>
            <person name="Sheng Y."/>
            <person name="Liu T."/>
            <person name="Pan Y."/>
            <person name="Xia L."/>
            <person name="Li J."/>
            <person name="Zhao F."/>
            <person name="Cao W."/>
        </authorList>
    </citation>
    <scope>NUCLEOTIDE SEQUENCE</scope>
    <source>
        <strain evidence="1">Dsil-2018</strain>
    </source>
</reference>
<evidence type="ECO:0000313" key="2">
    <source>
        <dbReference type="Proteomes" id="UP000821865"/>
    </source>
</evidence>
<evidence type="ECO:0000313" key="1">
    <source>
        <dbReference type="EMBL" id="KAH7965117.1"/>
    </source>
</evidence>
<organism evidence="1 2">
    <name type="scientific">Dermacentor silvarum</name>
    <name type="common">Tick</name>
    <dbReference type="NCBI Taxonomy" id="543639"/>
    <lineage>
        <taxon>Eukaryota</taxon>
        <taxon>Metazoa</taxon>
        <taxon>Ecdysozoa</taxon>
        <taxon>Arthropoda</taxon>
        <taxon>Chelicerata</taxon>
        <taxon>Arachnida</taxon>
        <taxon>Acari</taxon>
        <taxon>Parasitiformes</taxon>
        <taxon>Ixodida</taxon>
        <taxon>Ixodoidea</taxon>
        <taxon>Ixodidae</taxon>
        <taxon>Rhipicephalinae</taxon>
        <taxon>Dermacentor</taxon>
    </lineage>
</organism>
<protein>
    <submittedName>
        <fullName evidence="1">Uncharacterized protein</fullName>
    </submittedName>
</protein>
<proteinExistence type="predicted"/>
<accession>A0ACB8DAF8</accession>
<dbReference type="EMBL" id="CM023471">
    <property type="protein sequence ID" value="KAH7965117.1"/>
    <property type="molecule type" value="Genomic_DNA"/>
</dbReference>
<gene>
    <name evidence="1" type="ORF">HPB49_003641</name>
</gene>
<keyword evidence="2" id="KW-1185">Reference proteome</keyword>
<comment type="caution">
    <text evidence="1">The sequence shown here is derived from an EMBL/GenBank/DDBJ whole genome shotgun (WGS) entry which is preliminary data.</text>
</comment>
<name>A0ACB8DAF8_DERSI</name>